<dbReference type="InterPro" id="IPR032710">
    <property type="entry name" value="NTF2-like_dom_sf"/>
</dbReference>
<evidence type="ECO:0000313" key="2">
    <source>
        <dbReference type="EMBL" id="SEO07858.1"/>
    </source>
</evidence>
<evidence type="ECO:0000259" key="1">
    <source>
        <dbReference type="Pfam" id="PF12680"/>
    </source>
</evidence>
<dbReference type="AlphaFoldDB" id="A0A1H8LSN0"/>
<organism evidence="2 3">
    <name type="scientific">Rhodopseudomonas pseudopalustris</name>
    <dbReference type="NCBI Taxonomy" id="1513892"/>
    <lineage>
        <taxon>Bacteria</taxon>
        <taxon>Pseudomonadati</taxon>
        <taxon>Pseudomonadota</taxon>
        <taxon>Alphaproteobacteria</taxon>
        <taxon>Hyphomicrobiales</taxon>
        <taxon>Nitrobacteraceae</taxon>
        <taxon>Rhodopseudomonas</taxon>
    </lineage>
</organism>
<dbReference type="RefSeq" id="WP_092681089.1">
    <property type="nucleotide sequence ID" value="NZ_FODT01000001.1"/>
</dbReference>
<accession>A0A1H8LSN0</accession>
<dbReference type="Proteomes" id="UP000199615">
    <property type="component" value="Unassembled WGS sequence"/>
</dbReference>
<dbReference type="SUPFAM" id="SSF54427">
    <property type="entry name" value="NTF2-like"/>
    <property type="match status" value="1"/>
</dbReference>
<proteinExistence type="predicted"/>
<sequence>MSNDTYALAATAQQTFAAWRRALPSGNVTLLRPLLAENVTFYSPVIQSPIQGREAALLVLTAVAAVLENLRYRRTFVGGPQDAALEFTAQNGRVQLTGIDLIRFDAEGQVVEFEVMMRPLMALSAIAELVGSRVGLQLLEMKLKSDPG</sequence>
<dbReference type="OrthoDB" id="1163083at2"/>
<protein>
    <submittedName>
        <fullName evidence="2">SnoaL-like domain-containing protein</fullName>
    </submittedName>
</protein>
<reference evidence="3" key="1">
    <citation type="submission" date="2016-10" db="EMBL/GenBank/DDBJ databases">
        <authorList>
            <person name="Varghese N."/>
            <person name="Submissions S."/>
        </authorList>
    </citation>
    <scope>NUCLEOTIDE SEQUENCE [LARGE SCALE GENOMIC DNA]</scope>
    <source>
        <strain evidence="3">DSM 123</strain>
    </source>
</reference>
<feature type="domain" description="SnoaL-like" evidence="1">
    <location>
        <begin position="18"/>
        <end position="112"/>
    </location>
</feature>
<keyword evidence="3" id="KW-1185">Reference proteome</keyword>
<gene>
    <name evidence="2" type="ORF">SAMN05444123_101195</name>
</gene>
<evidence type="ECO:0000313" key="3">
    <source>
        <dbReference type="Proteomes" id="UP000199615"/>
    </source>
</evidence>
<dbReference type="Gene3D" id="3.10.450.50">
    <property type="match status" value="1"/>
</dbReference>
<dbReference type="EMBL" id="FODT01000001">
    <property type="protein sequence ID" value="SEO07858.1"/>
    <property type="molecule type" value="Genomic_DNA"/>
</dbReference>
<dbReference type="Pfam" id="PF12680">
    <property type="entry name" value="SnoaL_2"/>
    <property type="match status" value="1"/>
</dbReference>
<name>A0A1H8LSN0_9BRAD</name>
<dbReference type="InterPro" id="IPR037401">
    <property type="entry name" value="SnoaL-like"/>
</dbReference>